<accession>A0AAW2L363</accession>
<sequence length="207" mass="23744">MYEVVCKLKALKADFRRQRQWKGNLTENVKMAKRFLDKAQTLFATYKEDLLLHLVKCCRTVYSESEFHDNSKWTFRKPTTRTFSALNGSVHGFFKGSRGLRQGRPSIYTVLRDTLTEFAALSGLNVNPAKSQIILSRAVQQERRQIVEYLGFQEGSLPVRYLGVPLTSSRLTIADCRPLINRIDTRLAGWNQHNLSYAGVFNSSSQF</sequence>
<evidence type="ECO:0008006" key="2">
    <source>
        <dbReference type="Google" id="ProtNLM"/>
    </source>
</evidence>
<gene>
    <name evidence="1" type="ORF">Scaly_2906600</name>
</gene>
<name>A0AAW2L363_9LAMI</name>
<proteinExistence type="predicted"/>
<comment type="caution">
    <text evidence="1">The sequence shown here is derived from an EMBL/GenBank/DDBJ whole genome shotgun (WGS) entry which is preliminary data.</text>
</comment>
<dbReference type="PANTHER" id="PTHR33116:SF78">
    <property type="entry name" value="OS12G0587133 PROTEIN"/>
    <property type="match status" value="1"/>
</dbReference>
<dbReference type="AlphaFoldDB" id="A0AAW2L363"/>
<evidence type="ECO:0000313" key="1">
    <source>
        <dbReference type="EMBL" id="KAL0313724.1"/>
    </source>
</evidence>
<reference evidence="1" key="1">
    <citation type="submission" date="2020-06" db="EMBL/GenBank/DDBJ databases">
        <authorList>
            <person name="Li T."/>
            <person name="Hu X."/>
            <person name="Zhang T."/>
            <person name="Song X."/>
            <person name="Zhang H."/>
            <person name="Dai N."/>
            <person name="Sheng W."/>
            <person name="Hou X."/>
            <person name="Wei L."/>
        </authorList>
    </citation>
    <scope>NUCLEOTIDE SEQUENCE</scope>
    <source>
        <strain evidence="1">KEN8</strain>
        <tissue evidence="1">Leaf</tissue>
    </source>
</reference>
<organism evidence="1">
    <name type="scientific">Sesamum calycinum</name>
    <dbReference type="NCBI Taxonomy" id="2727403"/>
    <lineage>
        <taxon>Eukaryota</taxon>
        <taxon>Viridiplantae</taxon>
        <taxon>Streptophyta</taxon>
        <taxon>Embryophyta</taxon>
        <taxon>Tracheophyta</taxon>
        <taxon>Spermatophyta</taxon>
        <taxon>Magnoliopsida</taxon>
        <taxon>eudicotyledons</taxon>
        <taxon>Gunneridae</taxon>
        <taxon>Pentapetalae</taxon>
        <taxon>asterids</taxon>
        <taxon>lamiids</taxon>
        <taxon>Lamiales</taxon>
        <taxon>Pedaliaceae</taxon>
        <taxon>Sesamum</taxon>
    </lineage>
</organism>
<dbReference type="EMBL" id="JACGWM010000130">
    <property type="protein sequence ID" value="KAL0313724.1"/>
    <property type="molecule type" value="Genomic_DNA"/>
</dbReference>
<protein>
    <recommendedName>
        <fullName evidence="2">Reverse transcriptase</fullName>
    </recommendedName>
</protein>
<reference evidence="1" key="2">
    <citation type="journal article" date="2024" name="Plant">
        <title>Genomic evolution and insights into agronomic trait innovations of Sesamum species.</title>
        <authorList>
            <person name="Miao H."/>
            <person name="Wang L."/>
            <person name="Qu L."/>
            <person name="Liu H."/>
            <person name="Sun Y."/>
            <person name="Le M."/>
            <person name="Wang Q."/>
            <person name="Wei S."/>
            <person name="Zheng Y."/>
            <person name="Lin W."/>
            <person name="Duan Y."/>
            <person name="Cao H."/>
            <person name="Xiong S."/>
            <person name="Wang X."/>
            <person name="Wei L."/>
            <person name="Li C."/>
            <person name="Ma Q."/>
            <person name="Ju M."/>
            <person name="Zhao R."/>
            <person name="Li G."/>
            <person name="Mu C."/>
            <person name="Tian Q."/>
            <person name="Mei H."/>
            <person name="Zhang T."/>
            <person name="Gao T."/>
            <person name="Zhang H."/>
        </authorList>
    </citation>
    <scope>NUCLEOTIDE SEQUENCE</scope>
    <source>
        <strain evidence="1">KEN8</strain>
    </source>
</reference>
<dbReference type="PANTHER" id="PTHR33116">
    <property type="entry name" value="REVERSE TRANSCRIPTASE ZINC-BINDING DOMAIN-CONTAINING PROTEIN-RELATED-RELATED"/>
    <property type="match status" value="1"/>
</dbReference>